<feature type="chain" id="PRO_5047370230" description="Lipoprotein" evidence="1">
    <location>
        <begin position="21"/>
        <end position="165"/>
    </location>
</feature>
<evidence type="ECO:0000256" key="1">
    <source>
        <dbReference type="SAM" id="SignalP"/>
    </source>
</evidence>
<dbReference type="RefSeq" id="WP_226172952.1">
    <property type="nucleotide sequence ID" value="NZ_JAJADR010000001.1"/>
</dbReference>
<dbReference type="EMBL" id="JAJADR010000001">
    <property type="protein sequence ID" value="MCB2407345.1"/>
    <property type="molecule type" value="Genomic_DNA"/>
</dbReference>
<feature type="signal peptide" evidence="1">
    <location>
        <begin position="1"/>
        <end position="20"/>
    </location>
</feature>
<keyword evidence="1" id="KW-0732">Signal</keyword>
<accession>A0ABS8AMC4</accession>
<dbReference type="PROSITE" id="PS51257">
    <property type="entry name" value="PROKAR_LIPOPROTEIN"/>
    <property type="match status" value="1"/>
</dbReference>
<organism evidence="2 3">
    <name type="scientific">Hymenobacter lucidus</name>
    <dbReference type="NCBI Taxonomy" id="2880930"/>
    <lineage>
        <taxon>Bacteria</taxon>
        <taxon>Pseudomonadati</taxon>
        <taxon>Bacteroidota</taxon>
        <taxon>Cytophagia</taxon>
        <taxon>Cytophagales</taxon>
        <taxon>Hymenobacteraceae</taxon>
        <taxon>Hymenobacter</taxon>
    </lineage>
</organism>
<protein>
    <recommendedName>
        <fullName evidence="4">Lipoprotein</fullName>
    </recommendedName>
</protein>
<name>A0ABS8AMC4_9BACT</name>
<evidence type="ECO:0000313" key="2">
    <source>
        <dbReference type="EMBL" id="MCB2407345.1"/>
    </source>
</evidence>
<proteinExistence type="predicted"/>
<dbReference type="Proteomes" id="UP001165296">
    <property type="component" value="Unassembled WGS sequence"/>
</dbReference>
<gene>
    <name evidence="2" type="ORF">LGH74_05105</name>
</gene>
<reference evidence="2" key="1">
    <citation type="submission" date="2021-10" db="EMBL/GenBank/DDBJ databases">
        <authorList>
            <person name="Dean J.D."/>
            <person name="Kim M.K."/>
            <person name="Newey C.N."/>
            <person name="Stoker T.S."/>
            <person name="Thompson D.W."/>
            <person name="Grose J.H."/>
        </authorList>
    </citation>
    <scope>NUCLEOTIDE SEQUENCE</scope>
    <source>
        <strain evidence="2">BT178</strain>
    </source>
</reference>
<sequence>MKVFTLYLSVAALATVGLSACGKENVEKSTDFDQSAILFGSFYGECAGEGCIDIYKLDTKAQTLQEDTRDTYPSSDAPYNGTFVARSQAEYNLVKDLIQQIPAGLLQEQGSVIGSPDAGDWGGYYVEVNQAGKRRHWLIDTQKRNLPAYLHPFADTLEVRLNKLR</sequence>
<evidence type="ECO:0000313" key="3">
    <source>
        <dbReference type="Proteomes" id="UP001165296"/>
    </source>
</evidence>
<comment type="caution">
    <text evidence="2">The sequence shown here is derived from an EMBL/GenBank/DDBJ whole genome shotgun (WGS) entry which is preliminary data.</text>
</comment>
<keyword evidence="3" id="KW-1185">Reference proteome</keyword>
<evidence type="ECO:0008006" key="4">
    <source>
        <dbReference type="Google" id="ProtNLM"/>
    </source>
</evidence>